<evidence type="ECO:0000313" key="2">
    <source>
        <dbReference type="EMBL" id="TKC10570.1"/>
    </source>
</evidence>
<accession>A0A4U1CTY0</accession>
<dbReference type="AlphaFoldDB" id="A0A4U1CTY0"/>
<dbReference type="RefSeq" id="WP_136840537.1">
    <property type="nucleotide sequence ID" value="NZ_SWBR01000002.1"/>
</dbReference>
<feature type="transmembrane region" description="Helical" evidence="1">
    <location>
        <begin position="7"/>
        <end position="27"/>
    </location>
</feature>
<dbReference type="OrthoDB" id="795346at2"/>
<comment type="caution">
    <text evidence="2">The sequence shown here is derived from an EMBL/GenBank/DDBJ whole genome shotgun (WGS) entry which is preliminary data.</text>
</comment>
<name>A0A4U1CTY0_9SPHI</name>
<protein>
    <submittedName>
        <fullName evidence="2">Uncharacterized protein</fullName>
    </submittedName>
</protein>
<proteinExistence type="predicted"/>
<dbReference type="EMBL" id="SWBR01000002">
    <property type="protein sequence ID" value="TKC10570.1"/>
    <property type="molecule type" value="Genomic_DNA"/>
</dbReference>
<gene>
    <name evidence="2" type="ORF">FA048_10335</name>
</gene>
<organism evidence="2 3">
    <name type="scientific">Pedobacter polaris</name>
    <dbReference type="NCBI Taxonomy" id="2571273"/>
    <lineage>
        <taxon>Bacteria</taxon>
        <taxon>Pseudomonadati</taxon>
        <taxon>Bacteroidota</taxon>
        <taxon>Sphingobacteriia</taxon>
        <taxon>Sphingobacteriales</taxon>
        <taxon>Sphingobacteriaceae</taxon>
        <taxon>Pedobacter</taxon>
    </lineage>
</organism>
<keyword evidence="3" id="KW-1185">Reference proteome</keyword>
<keyword evidence="1" id="KW-0472">Membrane</keyword>
<keyword evidence="1" id="KW-1133">Transmembrane helix</keyword>
<keyword evidence="1" id="KW-0812">Transmembrane</keyword>
<evidence type="ECO:0000313" key="3">
    <source>
        <dbReference type="Proteomes" id="UP000309488"/>
    </source>
</evidence>
<sequence length="171" mass="19714">MSSRGKKIFLASTIIVPFLIYCIVYYAPIIRNAPFKAKEFVSLEYKWGAGNNLENSYNSATGEYKYYNNDDSLIVTKVELTARDKKFLDSNADEQGFWNLPDVVANNENDIKNSKALRYFMKFNYQKKSKEVTYLADFEGNPKMRSAAAQMQKVIEQSIIDAEQRQKKLAK</sequence>
<dbReference type="Proteomes" id="UP000309488">
    <property type="component" value="Unassembled WGS sequence"/>
</dbReference>
<evidence type="ECO:0000256" key="1">
    <source>
        <dbReference type="SAM" id="Phobius"/>
    </source>
</evidence>
<reference evidence="2 3" key="1">
    <citation type="submission" date="2019-04" db="EMBL/GenBank/DDBJ databases">
        <title>Pedobacter sp. RP-3-22 sp. nov., isolated from Arctic soil.</title>
        <authorList>
            <person name="Dahal R.H."/>
            <person name="Kim D.-U."/>
        </authorList>
    </citation>
    <scope>NUCLEOTIDE SEQUENCE [LARGE SCALE GENOMIC DNA]</scope>
    <source>
        <strain evidence="2 3">RP-3-22</strain>
    </source>
</reference>